<evidence type="ECO:0000313" key="3">
    <source>
        <dbReference type="Proteomes" id="UP000314980"/>
    </source>
</evidence>
<dbReference type="SUPFAM" id="SSF48726">
    <property type="entry name" value="Immunoglobulin"/>
    <property type="match status" value="1"/>
</dbReference>
<evidence type="ECO:0000259" key="1">
    <source>
        <dbReference type="PROSITE" id="PS50835"/>
    </source>
</evidence>
<dbReference type="Ensembl" id="ENSLCAT00010061859.1">
    <property type="protein sequence ID" value="ENSLCAP00010060239.1"/>
    <property type="gene ID" value="ENSLCAG00010028026.1"/>
</dbReference>
<reference evidence="3" key="1">
    <citation type="submission" date="2015-09" db="EMBL/GenBank/DDBJ databases">
        <authorList>
            <person name="Sai Rama Sridatta P."/>
        </authorList>
    </citation>
    <scope>NUCLEOTIDE SEQUENCE [LARGE SCALE GENOMIC DNA]</scope>
</reference>
<proteinExistence type="predicted"/>
<dbReference type="InterPro" id="IPR036179">
    <property type="entry name" value="Ig-like_dom_sf"/>
</dbReference>
<evidence type="ECO:0000313" key="2">
    <source>
        <dbReference type="Ensembl" id="ENSLCAP00010060239.1"/>
    </source>
</evidence>
<dbReference type="Proteomes" id="UP000314980">
    <property type="component" value="Unassembled WGS sequence"/>
</dbReference>
<reference evidence="2" key="3">
    <citation type="submission" date="2025-09" db="UniProtKB">
        <authorList>
            <consortium name="Ensembl"/>
        </authorList>
    </citation>
    <scope>IDENTIFICATION</scope>
</reference>
<dbReference type="InterPro" id="IPR013106">
    <property type="entry name" value="Ig_V-set"/>
</dbReference>
<feature type="domain" description="Ig-like" evidence="1">
    <location>
        <begin position="6"/>
        <end position="126"/>
    </location>
</feature>
<dbReference type="Gene3D" id="2.60.40.10">
    <property type="entry name" value="Immunoglobulins"/>
    <property type="match status" value="1"/>
</dbReference>
<dbReference type="InterPro" id="IPR003599">
    <property type="entry name" value="Ig_sub"/>
</dbReference>
<reference evidence="2" key="2">
    <citation type="submission" date="2025-08" db="UniProtKB">
        <authorList>
            <consortium name="Ensembl"/>
        </authorList>
    </citation>
    <scope>IDENTIFICATION</scope>
</reference>
<dbReference type="Pfam" id="PF07686">
    <property type="entry name" value="V-set"/>
    <property type="match status" value="1"/>
</dbReference>
<organism evidence="2 3">
    <name type="scientific">Lates calcarifer</name>
    <name type="common">Barramundi</name>
    <name type="synonym">Holocentrus calcarifer</name>
    <dbReference type="NCBI Taxonomy" id="8187"/>
    <lineage>
        <taxon>Eukaryota</taxon>
        <taxon>Metazoa</taxon>
        <taxon>Chordata</taxon>
        <taxon>Craniata</taxon>
        <taxon>Vertebrata</taxon>
        <taxon>Euteleostomi</taxon>
        <taxon>Actinopterygii</taxon>
        <taxon>Neopterygii</taxon>
        <taxon>Teleostei</taxon>
        <taxon>Neoteleostei</taxon>
        <taxon>Acanthomorphata</taxon>
        <taxon>Carangaria</taxon>
        <taxon>Carangaria incertae sedis</taxon>
        <taxon>Centropomidae</taxon>
        <taxon>Lates</taxon>
    </lineage>
</organism>
<accession>A0A4W6G8H9</accession>
<dbReference type="GeneTree" id="ENSGT00400000023727"/>
<dbReference type="InParanoid" id="A0A4W6G8H9"/>
<dbReference type="InterPro" id="IPR013783">
    <property type="entry name" value="Ig-like_fold"/>
</dbReference>
<protein>
    <recommendedName>
        <fullName evidence="1">Ig-like domain-containing protein</fullName>
    </recommendedName>
</protein>
<sequence>MEKSAQAITSASETCSVAFQLQVTVRPGDNITLYCDCKASAEEFIVWYQNCTHENQPSLVLKLKEDPWKPTSNPANYINSLPRFHFVKNRSFDSYDLLIMNITNSDEGLYYCGAGQRKVEDEKYITSKNVYSYGNVTRILLSKYSGLTSLFMLIYRMYRIGPCG</sequence>
<dbReference type="AlphaFoldDB" id="A0A4W6G8H9"/>
<dbReference type="PROSITE" id="PS50835">
    <property type="entry name" value="IG_LIKE"/>
    <property type="match status" value="1"/>
</dbReference>
<dbReference type="SMART" id="SM00409">
    <property type="entry name" value="IG"/>
    <property type="match status" value="1"/>
</dbReference>
<dbReference type="InterPro" id="IPR007110">
    <property type="entry name" value="Ig-like_dom"/>
</dbReference>
<keyword evidence="3" id="KW-1185">Reference proteome</keyword>
<name>A0A4W6G8H9_LATCA</name>